<dbReference type="PATRIC" id="fig|36849.3.peg.3300"/>
<evidence type="ECO:0000313" key="1">
    <source>
        <dbReference type="EMBL" id="KPU43672.1"/>
    </source>
</evidence>
<dbReference type="STRING" id="36849.OXPF_31140"/>
<organism evidence="1 2">
    <name type="scientific">Oxobacter pfennigii</name>
    <dbReference type="NCBI Taxonomy" id="36849"/>
    <lineage>
        <taxon>Bacteria</taxon>
        <taxon>Bacillati</taxon>
        <taxon>Bacillota</taxon>
        <taxon>Clostridia</taxon>
        <taxon>Eubacteriales</taxon>
        <taxon>Clostridiaceae</taxon>
        <taxon>Oxobacter</taxon>
    </lineage>
</organism>
<dbReference type="EC" id="3.5.1.28" evidence="1"/>
<dbReference type="PANTHER" id="PTHR30032:SF8">
    <property type="entry name" value="GERMINATION-SPECIFIC N-ACETYLMURAMOYL-L-ALANINE AMIDASE"/>
    <property type="match status" value="1"/>
</dbReference>
<dbReference type="AlphaFoldDB" id="A0A0N8NT28"/>
<dbReference type="Gene3D" id="3.40.50.12090">
    <property type="match status" value="2"/>
</dbReference>
<gene>
    <name evidence="1" type="primary">lytC_17</name>
    <name evidence="1" type="ORF">OXPF_31140</name>
</gene>
<keyword evidence="1" id="KW-0378">Hydrolase</keyword>
<name>A0A0N8NT28_9CLOT</name>
<comment type="caution">
    <text evidence="1">The sequence shown here is derived from an EMBL/GenBank/DDBJ whole genome shotgun (WGS) entry which is preliminary data.</text>
</comment>
<dbReference type="PANTHER" id="PTHR30032">
    <property type="entry name" value="N-ACETYLMURAMOYL-L-ALANINE AMIDASE-RELATED"/>
    <property type="match status" value="1"/>
</dbReference>
<dbReference type="Pfam" id="PF04122">
    <property type="entry name" value="CW_binding_2"/>
    <property type="match status" value="3"/>
</dbReference>
<evidence type="ECO:0000313" key="2">
    <source>
        <dbReference type="Proteomes" id="UP000050326"/>
    </source>
</evidence>
<proteinExistence type="predicted"/>
<dbReference type="RefSeq" id="WP_054876098.1">
    <property type="nucleotide sequence ID" value="NZ_LKET01000039.1"/>
</dbReference>
<reference evidence="1 2" key="1">
    <citation type="submission" date="2015-09" db="EMBL/GenBank/DDBJ databases">
        <title>Genome sequence of Oxobacter pfennigii DSM 3222.</title>
        <authorList>
            <person name="Poehlein A."/>
            <person name="Bengelsdorf F.R."/>
            <person name="Schiel-Bengelsdorf B."/>
            <person name="Duerre P."/>
            <person name="Daniel R."/>
        </authorList>
    </citation>
    <scope>NUCLEOTIDE SEQUENCE [LARGE SCALE GENOMIC DNA]</scope>
    <source>
        <strain evidence="1 2">DSM 3222</strain>
    </source>
</reference>
<dbReference type="EMBL" id="LKET01000039">
    <property type="protein sequence ID" value="KPU43672.1"/>
    <property type="molecule type" value="Genomic_DNA"/>
</dbReference>
<dbReference type="GO" id="GO:0008745">
    <property type="term" value="F:N-acetylmuramoyl-L-alanine amidase activity"/>
    <property type="evidence" value="ECO:0007669"/>
    <property type="project" value="UniProtKB-EC"/>
</dbReference>
<dbReference type="Proteomes" id="UP000050326">
    <property type="component" value="Unassembled WGS sequence"/>
</dbReference>
<keyword evidence="2" id="KW-1185">Reference proteome</keyword>
<dbReference type="OrthoDB" id="1706086at2"/>
<accession>A0A0N8NT28</accession>
<sequence>MSNINLATKPVNNKRALQKNKKGDYNMFRKSKKLLALALVVSMILTQVLFTSTALAATASRLSGADRYETALRISQSNWTDGSTDYAVLAYGEDFPDALSAAPLAKKYNAPILLTAKDSLPAGVLNELNRLGVENVFIVGGEGVVSATVASALTAAGKTVTRLAGASRYETALKVAEQVGESDTVVVANGEGFADALSIAPIAAAKGWPILLTDANAMDAAVKAYIGSKKVFVVGGAGVVADAAVAGLNVERLSGADRYATNVAIMAKFAADLNFAKVFVATGEGFADALAGSVPAAVSGSPVVLAGATLAAGTQSFLNGVVPSTAVAVVLGGPAVVSDAVAAAIGSPSSEVLAITGVTTLTQDGRGIRISFNKPIASLTSADVTVYNKSSLATIGVESVSLSSNKMTADIWFLEDSTNSYAQTGKTYVIEVVTGGSTLKYEYIRANYASKRVIDVDASEAEIKLADIGTLIVPDDIEVDYEDLLGRTADVWYDNSNFISKITPGNPTIKYDAVEINDDGTITLVDEDEDYDFADGATVIVDRNDTYTVDIDDETNDYDIGAIDDATYGYGKVVLNKSGDVVFLIVYQWEDFMVVEGVDGTDILGYGDVLDAEDYTIVKDGKTVAVDDLEEGDILFYTSDALDGDGFAEVFNKTVTGAIEDITDVDFTVDGEIYKYDVDYDKGSVQYLNDDELAALDAEIAEEFQDTEEEVVVYLDRAGDVVYITGERGDAVKTTIVGYLYEDVKPYNDTRSGDAYLPVDIINELGEKVSYDVKVSSLDKDTETNIKNTTTGALIMSTDDLATPSVDESTIVAGLAAKDLVQIKLNSDGDIVELYKIPSPTLGFTNITSKVETDDTYAAGSRLSDSTVIFLVDEYLSSNDEDDIEVIKLGDVTSFTEITAGTVYYNNSQNAKYIVATAADTDSDATWTPALITKVSSKITSGANKGSYRVTAFVDGTKEDFYTSNASSVETHFDGLVTSINAAISARGFYAAKLLIDDETGKIVNKGSGSDAVDVLEAVGATTETVAQPTTATVLETRNTSGNGTVTAEDGTVYRLASAAEVFDGTTRTSIKSISLSKIDADGDKAILFYDSVEHNTNYNFVLFVIKVN</sequence>
<dbReference type="InterPro" id="IPR007253">
    <property type="entry name" value="Cell_wall-bd_2"/>
</dbReference>
<protein>
    <submittedName>
        <fullName evidence="1">N-acetylmuramoyl-L-alanine amidase LytC</fullName>
        <ecNumber evidence="1">3.5.1.28</ecNumber>
    </submittedName>
</protein>
<dbReference type="InterPro" id="IPR051922">
    <property type="entry name" value="Bact_Sporulation_Assoc"/>
</dbReference>